<dbReference type="OrthoDB" id="2753252at2759"/>
<reference evidence="3 4" key="1">
    <citation type="journal article" date="2019" name="Fungal Biol. Biotechnol.">
        <title>Draft genome sequence of fastidious pathogen Ceratobasidium theobromae, which causes vascular-streak dieback in Theobroma cacao.</title>
        <authorList>
            <person name="Ali S.S."/>
            <person name="Asman A."/>
            <person name="Shao J."/>
            <person name="Firmansyah A.P."/>
            <person name="Susilo A.W."/>
            <person name="Rosmana A."/>
            <person name="McMahon P."/>
            <person name="Junaid M."/>
            <person name="Guest D."/>
            <person name="Kheng T.Y."/>
            <person name="Meinhardt L.W."/>
            <person name="Bailey B.A."/>
        </authorList>
    </citation>
    <scope>NUCLEOTIDE SEQUENCE [LARGE SCALE GENOMIC DNA]</scope>
    <source>
        <strain evidence="3 4">CT2</strain>
    </source>
</reference>
<evidence type="ECO:0000313" key="4">
    <source>
        <dbReference type="Proteomes" id="UP000383932"/>
    </source>
</evidence>
<sequence length="339" mass="38247">MPKALPQDTINSVLSLLDQNKPYSQIKKLTGVSAGYIAKLSAKHRPGLQKSTGGCPRKLSQTATHHAVRLVTNHSSVNTRQATQMLSNLTGQPISAKTVRRALKQAGLKPMKMVKKPKLTQAQKKEQLHFAIAHKDWSLEDWKHVLWSDETKINRLGSDGIHWVWVRPGEGLNDRLILPTANFGGGSLMFWGCMGWKGTGFGARLDSTLTKELYVGILGDELLQSLEHLEMEQEEVIFQHDNAHPHQAKVSLKWLEDNGFECLEWPSNSPDLNPIENLWSELKRRLGRYEKPPGGMLELWERVQDVWDGFGVEYCQKLIESMPRRMAMVVAKKGGSIPY</sequence>
<dbReference type="PANTHER" id="PTHR23022:SF135">
    <property type="entry name" value="SI:DKEY-77F5.3"/>
    <property type="match status" value="1"/>
</dbReference>
<feature type="domain" description="Tc1-like transposase DDE" evidence="2">
    <location>
        <begin position="221"/>
        <end position="287"/>
    </location>
</feature>
<dbReference type="GO" id="GO:0006313">
    <property type="term" value="P:DNA transposition"/>
    <property type="evidence" value="ECO:0007669"/>
    <property type="project" value="InterPro"/>
</dbReference>
<dbReference type="EMBL" id="SSOP01000728">
    <property type="protein sequence ID" value="KAB5587851.1"/>
    <property type="molecule type" value="Genomic_DNA"/>
</dbReference>
<feature type="domain" description="Transposase Tc1-like" evidence="1">
    <location>
        <begin position="78"/>
        <end position="136"/>
    </location>
</feature>
<dbReference type="AlphaFoldDB" id="A0A5N5Q8V3"/>
<comment type="caution">
    <text evidence="3">The sequence shown here is derived from an EMBL/GenBank/DDBJ whole genome shotgun (WGS) entry which is preliminary data.</text>
</comment>
<dbReference type="InterPro" id="IPR052338">
    <property type="entry name" value="Transposase_5"/>
</dbReference>
<dbReference type="Gene3D" id="3.30.420.10">
    <property type="entry name" value="Ribonuclease H-like superfamily/Ribonuclease H"/>
    <property type="match status" value="1"/>
</dbReference>
<evidence type="ECO:0000259" key="2">
    <source>
        <dbReference type="Pfam" id="PF13358"/>
    </source>
</evidence>
<protein>
    <submittedName>
        <fullName evidence="3">Transposase</fullName>
    </submittedName>
</protein>
<accession>A0A5N5Q8V3</accession>
<organism evidence="3 4">
    <name type="scientific">Ceratobasidium theobromae</name>
    <dbReference type="NCBI Taxonomy" id="1582974"/>
    <lineage>
        <taxon>Eukaryota</taxon>
        <taxon>Fungi</taxon>
        <taxon>Dikarya</taxon>
        <taxon>Basidiomycota</taxon>
        <taxon>Agaricomycotina</taxon>
        <taxon>Agaricomycetes</taxon>
        <taxon>Cantharellales</taxon>
        <taxon>Ceratobasidiaceae</taxon>
        <taxon>Ceratobasidium</taxon>
    </lineage>
</organism>
<dbReference type="InterPro" id="IPR038717">
    <property type="entry name" value="Tc1-like_DDE_dom"/>
</dbReference>
<dbReference type="PANTHER" id="PTHR23022">
    <property type="entry name" value="TRANSPOSABLE ELEMENT-RELATED"/>
    <property type="match status" value="1"/>
</dbReference>
<dbReference type="Pfam" id="PF01498">
    <property type="entry name" value="HTH_Tnp_Tc3_2"/>
    <property type="match status" value="1"/>
</dbReference>
<dbReference type="Pfam" id="PF13358">
    <property type="entry name" value="DDE_3"/>
    <property type="match status" value="1"/>
</dbReference>
<name>A0A5N5Q8V3_9AGAM</name>
<evidence type="ECO:0000313" key="3">
    <source>
        <dbReference type="EMBL" id="KAB5587851.1"/>
    </source>
</evidence>
<proteinExistence type="predicted"/>
<dbReference type="GO" id="GO:0015074">
    <property type="term" value="P:DNA integration"/>
    <property type="evidence" value="ECO:0007669"/>
    <property type="project" value="InterPro"/>
</dbReference>
<keyword evidence="4" id="KW-1185">Reference proteome</keyword>
<gene>
    <name evidence="3" type="ORF">CTheo_8707</name>
</gene>
<dbReference type="Proteomes" id="UP000383932">
    <property type="component" value="Unassembled WGS sequence"/>
</dbReference>
<evidence type="ECO:0000259" key="1">
    <source>
        <dbReference type="Pfam" id="PF01498"/>
    </source>
</evidence>
<dbReference type="InterPro" id="IPR009057">
    <property type="entry name" value="Homeodomain-like_sf"/>
</dbReference>
<dbReference type="SUPFAM" id="SSF46689">
    <property type="entry name" value="Homeodomain-like"/>
    <property type="match status" value="1"/>
</dbReference>
<dbReference type="GO" id="GO:0003677">
    <property type="term" value="F:DNA binding"/>
    <property type="evidence" value="ECO:0007669"/>
    <property type="project" value="InterPro"/>
</dbReference>
<dbReference type="InterPro" id="IPR002492">
    <property type="entry name" value="Transposase_Tc1-like"/>
</dbReference>
<dbReference type="InterPro" id="IPR036397">
    <property type="entry name" value="RNaseH_sf"/>
</dbReference>